<dbReference type="AlphaFoldDB" id="A0A1M7Y188"/>
<keyword evidence="2" id="KW-1185">Reference proteome</keyword>
<name>A0A1M7Y188_9BACT</name>
<evidence type="ECO:0000313" key="2">
    <source>
        <dbReference type="Proteomes" id="UP000184603"/>
    </source>
</evidence>
<accession>A0A1M7Y188</accession>
<evidence type="ECO:0000313" key="1">
    <source>
        <dbReference type="EMBL" id="SHO45536.1"/>
    </source>
</evidence>
<dbReference type="EMBL" id="FRFE01000004">
    <property type="protein sequence ID" value="SHO45536.1"/>
    <property type="molecule type" value="Genomic_DNA"/>
</dbReference>
<dbReference type="STRING" id="1121416.SAMN02745220_01122"/>
<dbReference type="Proteomes" id="UP000184603">
    <property type="component" value="Unassembled WGS sequence"/>
</dbReference>
<gene>
    <name evidence="1" type="ORF">SAMN02745220_01122</name>
</gene>
<sequence length="78" mass="9204">MKHLQKICLSCQYFRPQNTENGVCRLDKSLFPNYPIMAHNDNCEAWKTSGQQYYIRVGWLKKQLELVRDEAENSVVKP</sequence>
<reference evidence="1 2" key="1">
    <citation type="submission" date="2016-12" db="EMBL/GenBank/DDBJ databases">
        <authorList>
            <person name="Song W.-J."/>
            <person name="Kurnit D.M."/>
        </authorList>
    </citation>
    <scope>NUCLEOTIDE SEQUENCE [LARGE SCALE GENOMIC DNA]</scope>
    <source>
        <strain evidence="1 2">DSM 18488</strain>
    </source>
</reference>
<proteinExistence type="predicted"/>
<protein>
    <submittedName>
        <fullName evidence="1">Uncharacterized protein</fullName>
    </submittedName>
</protein>
<organism evidence="1 2">
    <name type="scientific">Desulfopila aestuarii DSM 18488</name>
    <dbReference type="NCBI Taxonomy" id="1121416"/>
    <lineage>
        <taxon>Bacteria</taxon>
        <taxon>Pseudomonadati</taxon>
        <taxon>Thermodesulfobacteriota</taxon>
        <taxon>Desulfobulbia</taxon>
        <taxon>Desulfobulbales</taxon>
        <taxon>Desulfocapsaceae</taxon>
        <taxon>Desulfopila</taxon>
    </lineage>
</organism>